<dbReference type="Proteomes" id="UP001500618">
    <property type="component" value="Unassembled WGS sequence"/>
</dbReference>
<accession>A0ABN2GL10</accession>
<dbReference type="Gene3D" id="3.40.50.720">
    <property type="entry name" value="NAD(P)-binding Rossmann-like Domain"/>
    <property type="match status" value="1"/>
</dbReference>
<proteinExistence type="inferred from homology"/>
<name>A0ABN2GL10_9ACTN</name>
<dbReference type="RefSeq" id="WP_344309576.1">
    <property type="nucleotide sequence ID" value="NZ_BAAANY010000008.1"/>
</dbReference>
<gene>
    <name evidence="4" type="ORF">GCM10009765_22530</name>
</gene>
<dbReference type="PANTHER" id="PTHR10366">
    <property type="entry name" value="NAD DEPENDENT EPIMERASE/DEHYDRATASE"/>
    <property type="match status" value="1"/>
</dbReference>
<evidence type="ECO:0000256" key="1">
    <source>
        <dbReference type="ARBA" id="ARBA00023002"/>
    </source>
</evidence>
<reference evidence="4 5" key="1">
    <citation type="journal article" date="2019" name="Int. J. Syst. Evol. Microbiol.">
        <title>The Global Catalogue of Microorganisms (GCM) 10K type strain sequencing project: providing services to taxonomists for standard genome sequencing and annotation.</title>
        <authorList>
            <consortium name="The Broad Institute Genomics Platform"/>
            <consortium name="The Broad Institute Genome Sequencing Center for Infectious Disease"/>
            <person name="Wu L."/>
            <person name="Ma J."/>
        </authorList>
    </citation>
    <scope>NUCLEOTIDE SEQUENCE [LARGE SCALE GENOMIC DNA]</scope>
    <source>
        <strain evidence="4 5">JCM 14718</strain>
    </source>
</reference>
<sequence>MRVLVTGASGGIGQAAVRHLVGQGDTVRTLDRAGSVAVDATDEAAVGAAVQDCDAVVHLAALPHPTLGTPRRVFSNNVVSTFTVLAQAAEHGVSRVVLASSINAPGIALNPHGPLPAYFPLDEDLPTYIGDAYSLSKQVDELSAEMAARTWGLDVVALRFPLVKPRTELINIAKSVARHPAQMMRTGWAYLTADDAARAIAAALVAQIKGAYVIGLSAQDTLLDMPTQQLVDTYAPRVPCRWPFTGTEPLVYTLRARELLGFQPRESIHTGRRD</sequence>
<dbReference type="InterPro" id="IPR050425">
    <property type="entry name" value="NAD(P)_dehydrat-like"/>
</dbReference>
<dbReference type="EMBL" id="BAAANY010000008">
    <property type="protein sequence ID" value="GAA1672681.1"/>
    <property type="molecule type" value="Genomic_DNA"/>
</dbReference>
<evidence type="ECO:0000313" key="5">
    <source>
        <dbReference type="Proteomes" id="UP001500618"/>
    </source>
</evidence>
<keyword evidence="5" id="KW-1185">Reference proteome</keyword>
<feature type="domain" description="NAD-dependent epimerase/dehydratase" evidence="3">
    <location>
        <begin position="3"/>
        <end position="215"/>
    </location>
</feature>
<organism evidence="4 5">
    <name type="scientific">Fodinicola feengrottensis</name>
    <dbReference type="NCBI Taxonomy" id="435914"/>
    <lineage>
        <taxon>Bacteria</taxon>
        <taxon>Bacillati</taxon>
        <taxon>Actinomycetota</taxon>
        <taxon>Actinomycetes</taxon>
        <taxon>Mycobacteriales</taxon>
        <taxon>Fodinicola</taxon>
    </lineage>
</organism>
<comment type="caution">
    <text evidence="4">The sequence shown here is derived from an EMBL/GenBank/DDBJ whole genome shotgun (WGS) entry which is preliminary data.</text>
</comment>
<protein>
    <submittedName>
        <fullName evidence="4">NAD(P)-dependent oxidoreductase</fullName>
    </submittedName>
</protein>
<evidence type="ECO:0000259" key="3">
    <source>
        <dbReference type="Pfam" id="PF01370"/>
    </source>
</evidence>
<dbReference type="InterPro" id="IPR001509">
    <property type="entry name" value="Epimerase_deHydtase"/>
</dbReference>
<comment type="similarity">
    <text evidence="2">Belongs to the NAD(P)-dependent epimerase/dehydratase family. Dihydroflavonol-4-reductase subfamily.</text>
</comment>
<dbReference type="SUPFAM" id="SSF51735">
    <property type="entry name" value="NAD(P)-binding Rossmann-fold domains"/>
    <property type="match status" value="1"/>
</dbReference>
<dbReference type="InterPro" id="IPR036291">
    <property type="entry name" value="NAD(P)-bd_dom_sf"/>
</dbReference>
<dbReference type="Pfam" id="PF01370">
    <property type="entry name" value="Epimerase"/>
    <property type="match status" value="1"/>
</dbReference>
<keyword evidence="1" id="KW-0560">Oxidoreductase</keyword>
<dbReference type="PANTHER" id="PTHR10366:SF564">
    <property type="entry name" value="STEROL-4-ALPHA-CARBOXYLATE 3-DEHYDROGENASE, DECARBOXYLATING"/>
    <property type="match status" value="1"/>
</dbReference>
<evidence type="ECO:0000313" key="4">
    <source>
        <dbReference type="EMBL" id="GAA1672681.1"/>
    </source>
</evidence>
<evidence type="ECO:0000256" key="2">
    <source>
        <dbReference type="ARBA" id="ARBA00023445"/>
    </source>
</evidence>